<dbReference type="OrthoDB" id="67165at2759"/>
<dbReference type="InterPro" id="IPR008271">
    <property type="entry name" value="Ser/Thr_kinase_AS"/>
</dbReference>
<comment type="caution">
    <text evidence="11">The sequence shown here is derived from an EMBL/GenBank/DDBJ whole genome shotgun (WGS) entry which is preliminary data.</text>
</comment>
<dbReference type="Gene3D" id="2.30.29.30">
    <property type="entry name" value="Pleckstrin-homology domain (PH domain)/Phosphotyrosine-binding domain (PTB)"/>
    <property type="match status" value="1"/>
</dbReference>
<dbReference type="PROSITE" id="PS00108">
    <property type="entry name" value="PROTEIN_KINASE_ST"/>
    <property type="match status" value="1"/>
</dbReference>
<dbReference type="AlphaFoldDB" id="A0A835Z095"/>
<organism evidence="11 12">
    <name type="scientific">Tribonema minus</name>
    <dbReference type="NCBI Taxonomy" id="303371"/>
    <lineage>
        <taxon>Eukaryota</taxon>
        <taxon>Sar</taxon>
        <taxon>Stramenopiles</taxon>
        <taxon>Ochrophyta</taxon>
        <taxon>PX clade</taxon>
        <taxon>Xanthophyceae</taxon>
        <taxon>Tribonematales</taxon>
        <taxon>Tribonemataceae</taxon>
        <taxon>Tribonema</taxon>
    </lineage>
</organism>
<evidence type="ECO:0000313" key="11">
    <source>
        <dbReference type="EMBL" id="KAG5184665.1"/>
    </source>
</evidence>
<dbReference type="SUPFAM" id="SSF56112">
    <property type="entry name" value="Protein kinase-like (PK-like)"/>
    <property type="match status" value="1"/>
</dbReference>
<feature type="domain" description="AGC-kinase C-terminal" evidence="10">
    <location>
        <begin position="497"/>
        <end position="571"/>
    </location>
</feature>
<keyword evidence="3" id="KW-0597">Phosphoprotein</keyword>
<gene>
    <name evidence="11" type="ORF">JKP88DRAFT_348445</name>
</gene>
<dbReference type="InterPro" id="IPR001849">
    <property type="entry name" value="PH_domain"/>
</dbReference>
<reference evidence="11" key="1">
    <citation type="submission" date="2021-02" db="EMBL/GenBank/DDBJ databases">
        <title>First Annotated Genome of the Yellow-green Alga Tribonema minus.</title>
        <authorList>
            <person name="Mahan K.M."/>
        </authorList>
    </citation>
    <scope>NUCLEOTIDE SEQUENCE</scope>
    <source>
        <strain evidence="11">UTEX B ZZ1240</strain>
    </source>
</reference>
<evidence type="ECO:0000256" key="5">
    <source>
        <dbReference type="ARBA" id="ARBA00022741"/>
    </source>
</evidence>
<dbReference type="EMBL" id="JAFCMP010000157">
    <property type="protein sequence ID" value="KAG5184665.1"/>
    <property type="molecule type" value="Genomic_DNA"/>
</dbReference>
<evidence type="ECO:0000256" key="2">
    <source>
        <dbReference type="ARBA" id="ARBA00022527"/>
    </source>
</evidence>
<evidence type="ECO:0000256" key="7">
    <source>
        <dbReference type="ARBA" id="ARBA00022840"/>
    </source>
</evidence>
<protein>
    <submittedName>
        <fullName evidence="11">Kinase-like domain-containing protein</fullName>
    </submittedName>
</protein>
<dbReference type="FunFam" id="1.10.510.10:FF:000048">
    <property type="entry name" value="Protein kinase C"/>
    <property type="match status" value="1"/>
</dbReference>
<keyword evidence="6 11" id="KW-0418">Kinase</keyword>
<evidence type="ECO:0000256" key="3">
    <source>
        <dbReference type="ARBA" id="ARBA00022553"/>
    </source>
</evidence>
<evidence type="ECO:0000256" key="1">
    <source>
        <dbReference type="ARBA" id="ARBA00006935"/>
    </source>
</evidence>
<sequence>MQDLFDGTLATTLMSTGKMAKPEGHDGGAGDAAPGAPLKVEGLLARMAPTCRGSLRRRTRFTRSWRSDSDVFEIRSTMLVLYKRRGSSAGSTGGGGGGGAGHTSSSIGFLDAIFSRATVADLDGGGSTGSLAASGAHESEEPNAGNWNCVFDLTGATVAALGGDDKPKAYPFKITFGVGGGDGERGALNLCAETEQQRAAWLKAIEVASKGVRREDFHLLKTVGRGQWGKVFLVKKTSGIVAVRLPTATPYPHGSNGSREEILALKEVALSTKTNISHVQNERLIMEAVPPHEFIVNMQYAFRSGRFLYYALDFMNGGDLFRHWRRHRDRRNDMAPFYAAEVLLALEHLHAHNVIYRDLKPENVLLDDVGHVKLADLGLAKMLRDKSGRTTSFCGTEAYLAPEMVLRIPYAYSVDFWQYGCFLFELYAGRSPFWLPRKPRKVIRDNILNGSFAYPSSVPEAVKPLINSLLNINENHRMGSSPDSDAWETVKAQSFFEGTNWARLNTKQEVPPIVPEDPGPQQVNNFDEDFTSQVPTWGEHPDGPGNDSVNAFEEELLGFNFVRLAIATDAAH</sequence>
<dbReference type="PROSITE" id="PS50003">
    <property type="entry name" value="PH_DOMAIN"/>
    <property type="match status" value="1"/>
</dbReference>
<keyword evidence="4" id="KW-0808">Transferase</keyword>
<dbReference type="PROSITE" id="PS51285">
    <property type="entry name" value="AGC_KINASE_CTER"/>
    <property type="match status" value="1"/>
</dbReference>
<keyword evidence="5" id="KW-0547">Nucleotide-binding</keyword>
<dbReference type="Proteomes" id="UP000664859">
    <property type="component" value="Unassembled WGS sequence"/>
</dbReference>
<keyword evidence="7" id="KW-0067">ATP-binding</keyword>
<keyword evidence="2" id="KW-0723">Serine/threonine-protein kinase</keyword>
<dbReference type="InterPro" id="IPR011009">
    <property type="entry name" value="Kinase-like_dom_sf"/>
</dbReference>
<dbReference type="SMART" id="SM00220">
    <property type="entry name" value="S_TKc"/>
    <property type="match status" value="1"/>
</dbReference>
<evidence type="ECO:0000259" key="9">
    <source>
        <dbReference type="PROSITE" id="PS50011"/>
    </source>
</evidence>
<dbReference type="InterPro" id="IPR011993">
    <property type="entry name" value="PH-like_dom_sf"/>
</dbReference>
<feature type="domain" description="Protein kinase" evidence="9">
    <location>
        <begin position="217"/>
        <end position="496"/>
    </location>
</feature>
<dbReference type="PANTHER" id="PTHR24351">
    <property type="entry name" value="RIBOSOMAL PROTEIN S6 KINASE"/>
    <property type="match status" value="1"/>
</dbReference>
<feature type="domain" description="PH" evidence="8">
    <location>
        <begin position="48"/>
        <end position="210"/>
    </location>
</feature>
<evidence type="ECO:0000259" key="10">
    <source>
        <dbReference type="PROSITE" id="PS51285"/>
    </source>
</evidence>
<dbReference type="Gene3D" id="3.30.200.20">
    <property type="entry name" value="Phosphorylase Kinase, domain 1"/>
    <property type="match status" value="1"/>
</dbReference>
<dbReference type="CDD" id="cd05123">
    <property type="entry name" value="STKc_AGC"/>
    <property type="match status" value="1"/>
</dbReference>
<dbReference type="SUPFAM" id="SSF50729">
    <property type="entry name" value="PH domain-like"/>
    <property type="match status" value="1"/>
</dbReference>
<evidence type="ECO:0000313" key="12">
    <source>
        <dbReference type="Proteomes" id="UP000664859"/>
    </source>
</evidence>
<dbReference type="Gene3D" id="1.10.510.10">
    <property type="entry name" value="Transferase(Phosphotransferase) domain 1"/>
    <property type="match status" value="1"/>
</dbReference>
<dbReference type="Pfam" id="PF00069">
    <property type="entry name" value="Pkinase"/>
    <property type="match status" value="1"/>
</dbReference>
<accession>A0A835Z095</accession>
<dbReference type="SMART" id="SM00233">
    <property type="entry name" value="PH"/>
    <property type="match status" value="1"/>
</dbReference>
<proteinExistence type="inferred from homology"/>
<evidence type="ECO:0000256" key="4">
    <source>
        <dbReference type="ARBA" id="ARBA00022679"/>
    </source>
</evidence>
<dbReference type="SMART" id="SM00133">
    <property type="entry name" value="S_TK_X"/>
    <property type="match status" value="1"/>
</dbReference>
<name>A0A835Z095_9STRA</name>
<comment type="similarity">
    <text evidence="1">Belongs to the protein kinase superfamily. AGC Ser/Thr protein kinase family. RAC subfamily.</text>
</comment>
<keyword evidence="12" id="KW-1185">Reference proteome</keyword>
<evidence type="ECO:0000259" key="8">
    <source>
        <dbReference type="PROSITE" id="PS50003"/>
    </source>
</evidence>
<dbReference type="InterPro" id="IPR000961">
    <property type="entry name" value="AGC-kinase_C"/>
</dbReference>
<dbReference type="PROSITE" id="PS50011">
    <property type="entry name" value="PROTEIN_KINASE_DOM"/>
    <property type="match status" value="1"/>
</dbReference>
<dbReference type="GO" id="GO:0005524">
    <property type="term" value="F:ATP binding"/>
    <property type="evidence" value="ECO:0007669"/>
    <property type="project" value="UniProtKB-KW"/>
</dbReference>
<dbReference type="GO" id="GO:0004674">
    <property type="term" value="F:protein serine/threonine kinase activity"/>
    <property type="evidence" value="ECO:0007669"/>
    <property type="project" value="UniProtKB-KW"/>
</dbReference>
<evidence type="ECO:0000256" key="6">
    <source>
        <dbReference type="ARBA" id="ARBA00022777"/>
    </source>
</evidence>
<dbReference type="InterPro" id="IPR000719">
    <property type="entry name" value="Prot_kinase_dom"/>
</dbReference>
<dbReference type="InterPro" id="IPR045270">
    <property type="entry name" value="STKc_AGC"/>
</dbReference>